<gene>
    <name evidence="2" type="ORF">CRM22_008500</name>
</gene>
<reference evidence="2 3" key="1">
    <citation type="journal article" date="2019" name="BMC Genomics">
        <title>New insights from Opisthorchis felineus genome: update on genomics of the epidemiologically important liver flukes.</title>
        <authorList>
            <person name="Ershov N.I."/>
            <person name="Mordvinov V.A."/>
            <person name="Prokhortchouk E.B."/>
            <person name="Pakharukova M.Y."/>
            <person name="Gunbin K.V."/>
            <person name="Ustyantsev K."/>
            <person name="Genaev M.A."/>
            <person name="Blinov A.G."/>
            <person name="Mazur A."/>
            <person name="Boulygina E."/>
            <person name="Tsygankova S."/>
            <person name="Khrameeva E."/>
            <person name="Chekanov N."/>
            <person name="Fan G."/>
            <person name="Xiao A."/>
            <person name="Zhang H."/>
            <person name="Xu X."/>
            <person name="Yang H."/>
            <person name="Solovyev V."/>
            <person name="Lee S.M."/>
            <person name="Liu X."/>
            <person name="Afonnikov D.A."/>
            <person name="Skryabin K.G."/>
        </authorList>
    </citation>
    <scope>NUCLEOTIDE SEQUENCE [LARGE SCALE GENOMIC DNA]</scope>
    <source>
        <strain evidence="2">AK-0245</strain>
        <tissue evidence="2">Whole organism</tissue>
    </source>
</reference>
<accession>A0A4S2LBI3</accession>
<dbReference type="EMBL" id="SJOL01008356">
    <property type="protein sequence ID" value="TGZ60500.1"/>
    <property type="molecule type" value="Genomic_DNA"/>
</dbReference>
<keyword evidence="3" id="KW-1185">Reference proteome</keyword>
<keyword evidence="1" id="KW-1133">Transmembrane helix</keyword>
<feature type="transmembrane region" description="Helical" evidence="1">
    <location>
        <begin position="55"/>
        <end position="77"/>
    </location>
</feature>
<sequence length="121" mass="13568">MLNTDFVLSVTKKRAMMMMMTMIMVNLLVLVMFLLEVYNSDKSEAHLDLTDQPHFLFSLVVPVILTKLALTANYFYLPYLSQIPSPLLQATMIQPRVCNLDGKSVAVTRLFGCGASATFIT</sequence>
<organism evidence="2 3">
    <name type="scientific">Opisthorchis felineus</name>
    <dbReference type="NCBI Taxonomy" id="147828"/>
    <lineage>
        <taxon>Eukaryota</taxon>
        <taxon>Metazoa</taxon>
        <taxon>Spiralia</taxon>
        <taxon>Lophotrochozoa</taxon>
        <taxon>Platyhelminthes</taxon>
        <taxon>Trematoda</taxon>
        <taxon>Digenea</taxon>
        <taxon>Opisthorchiida</taxon>
        <taxon>Opisthorchiata</taxon>
        <taxon>Opisthorchiidae</taxon>
        <taxon>Opisthorchis</taxon>
    </lineage>
</organism>
<comment type="caution">
    <text evidence="2">The sequence shown here is derived from an EMBL/GenBank/DDBJ whole genome shotgun (WGS) entry which is preliminary data.</text>
</comment>
<evidence type="ECO:0000313" key="3">
    <source>
        <dbReference type="Proteomes" id="UP000308267"/>
    </source>
</evidence>
<evidence type="ECO:0000256" key="1">
    <source>
        <dbReference type="SAM" id="Phobius"/>
    </source>
</evidence>
<keyword evidence="1" id="KW-0812">Transmembrane</keyword>
<dbReference type="Proteomes" id="UP000308267">
    <property type="component" value="Unassembled WGS sequence"/>
</dbReference>
<name>A0A4S2LBI3_OPIFE</name>
<keyword evidence="1" id="KW-0472">Membrane</keyword>
<protein>
    <submittedName>
        <fullName evidence="2">Uncharacterized protein</fullName>
    </submittedName>
</protein>
<evidence type="ECO:0000313" key="2">
    <source>
        <dbReference type="EMBL" id="TGZ60500.1"/>
    </source>
</evidence>
<dbReference type="AlphaFoldDB" id="A0A4S2LBI3"/>
<proteinExistence type="predicted"/>